<evidence type="ECO:0000313" key="2">
    <source>
        <dbReference type="Proteomes" id="UP000060630"/>
    </source>
</evidence>
<sequence>MEVRQARGQTRGVAGRQPFGPLLGTVSLPDEVVRHSAELAEEFFSAAEANEFCGDPVETYVIPRWASRGGATWLPDLAELGYRRADGGYRGREELLVVTAGVDLHTDGEGLVLMVVLHNDGLMFRQGTVRHKPRAGDWFIFDDRLPHGVDDAPGRTTFIGWNIPIVPA</sequence>
<gene>
    <name evidence="1" type="ORF">WL29_18345</name>
</gene>
<proteinExistence type="predicted"/>
<reference evidence="1 2" key="1">
    <citation type="submission" date="2015-11" db="EMBL/GenBank/DDBJ databases">
        <title>Expanding the genomic diversity of Burkholderia species for the development of highly accurate diagnostics.</title>
        <authorList>
            <person name="Sahl J."/>
            <person name="Keim P."/>
            <person name="Wagner D."/>
        </authorList>
    </citation>
    <scope>NUCLEOTIDE SEQUENCE [LARGE SCALE GENOMIC DNA]</scope>
    <source>
        <strain evidence="1 2">MSMB2087WGS</strain>
    </source>
</reference>
<dbReference type="AlphaFoldDB" id="A0A106QEC3"/>
<protein>
    <recommendedName>
        <fullName evidence="3">2OG-Fe(II) oxygenase</fullName>
    </recommendedName>
</protein>
<dbReference type="EMBL" id="LPHD01000038">
    <property type="protein sequence ID" value="KWA84813.1"/>
    <property type="molecule type" value="Genomic_DNA"/>
</dbReference>
<evidence type="ECO:0000313" key="1">
    <source>
        <dbReference type="EMBL" id="KWA84813.1"/>
    </source>
</evidence>
<comment type="caution">
    <text evidence="1">The sequence shown here is derived from an EMBL/GenBank/DDBJ whole genome shotgun (WGS) entry which is preliminary data.</text>
</comment>
<dbReference type="Proteomes" id="UP000060630">
    <property type="component" value="Unassembled WGS sequence"/>
</dbReference>
<name>A0A106QEC3_9BURK</name>
<evidence type="ECO:0008006" key="3">
    <source>
        <dbReference type="Google" id="ProtNLM"/>
    </source>
</evidence>
<accession>A0A106QEC3</accession>
<organism evidence="1 2">
    <name type="scientific">Burkholderia ubonensis</name>
    <dbReference type="NCBI Taxonomy" id="101571"/>
    <lineage>
        <taxon>Bacteria</taxon>
        <taxon>Pseudomonadati</taxon>
        <taxon>Pseudomonadota</taxon>
        <taxon>Betaproteobacteria</taxon>
        <taxon>Burkholderiales</taxon>
        <taxon>Burkholderiaceae</taxon>
        <taxon>Burkholderia</taxon>
        <taxon>Burkholderia cepacia complex</taxon>
    </lineage>
</organism>